<feature type="signal peptide" evidence="3">
    <location>
        <begin position="1"/>
        <end position="30"/>
    </location>
</feature>
<feature type="compositionally biased region" description="Polar residues" evidence="1">
    <location>
        <begin position="171"/>
        <end position="182"/>
    </location>
</feature>
<sequence>MLPSSLNQRYPAHRYLRLSVLLCLPALASAQYPYYDNGGTPGRVIAGIVVAICFALLFLLAFSLFFRRRRRGGPILPWQAVPAVTQNINQRPYASQPIGGGGYRPPPGPPPPLEEPMPPPPYPGKPPAYDGEENSGYGYPPPPPPPEGEAPQPGGFVVPQSPHSPPAAHVNDTSHSPWFRSS</sequence>
<evidence type="ECO:0000256" key="2">
    <source>
        <dbReference type="SAM" id="Phobius"/>
    </source>
</evidence>
<keyword evidence="2" id="KW-0472">Membrane</keyword>
<name>A0A1Y2IZP4_TRAC3</name>
<proteinExistence type="predicted"/>
<keyword evidence="3" id="KW-0732">Signal</keyword>
<keyword evidence="5" id="KW-1185">Reference proteome</keyword>
<accession>A0A1Y2IZP4</accession>
<keyword evidence="2" id="KW-1133">Transmembrane helix</keyword>
<dbReference type="AlphaFoldDB" id="A0A1Y2IZP4"/>
<feature type="compositionally biased region" description="Pro residues" evidence="1">
    <location>
        <begin position="139"/>
        <end position="148"/>
    </location>
</feature>
<evidence type="ECO:0000313" key="4">
    <source>
        <dbReference type="EMBL" id="OSD05422.1"/>
    </source>
</evidence>
<dbReference type="STRING" id="1353009.A0A1Y2IZP4"/>
<keyword evidence="2" id="KW-0812">Transmembrane</keyword>
<dbReference type="EMBL" id="KZ084093">
    <property type="protein sequence ID" value="OSD05422.1"/>
    <property type="molecule type" value="Genomic_DNA"/>
</dbReference>
<feature type="compositionally biased region" description="Pro residues" evidence="1">
    <location>
        <begin position="104"/>
        <end position="126"/>
    </location>
</feature>
<evidence type="ECO:0000313" key="5">
    <source>
        <dbReference type="Proteomes" id="UP000193067"/>
    </source>
</evidence>
<gene>
    <name evidence="4" type="ORF">PYCCODRAFT_1465320</name>
</gene>
<feature type="chain" id="PRO_5012598636" evidence="3">
    <location>
        <begin position="31"/>
        <end position="182"/>
    </location>
</feature>
<dbReference type="OrthoDB" id="2749657at2759"/>
<evidence type="ECO:0000256" key="1">
    <source>
        <dbReference type="SAM" id="MobiDB-lite"/>
    </source>
</evidence>
<feature type="region of interest" description="Disordered" evidence="1">
    <location>
        <begin position="91"/>
        <end position="182"/>
    </location>
</feature>
<dbReference type="Proteomes" id="UP000193067">
    <property type="component" value="Unassembled WGS sequence"/>
</dbReference>
<evidence type="ECO:0000256" key="3">
    <source>
        <dbReference type="SAM" id="SignalP"/>
    </source>
</evidence>
<reference evidence="4 5" key="1">
    <citation type="journal article" date="2015" name="Biotechnol. Biofuels">
        <title>Enhanced degradation of softwood versus hardwood by the white-rot fungus Pycnoporus coccineus.</title>
        <authorList>
            <person name="Couturier M."/>
            <person name="Navarro D."/>
            <person name="Chevret D."/>
            <person name="Henrissat B."/>
            <person name="Piumi F."/>
            <person name="Ruiz-Duenas F.J."/>
            <person name="Martinez A.T."/>
            <person name="Grigoriev I.V."/>
            <person name="Riley R."/>
            <person name="Lipzen A."/>
            <person name="Berrin J.G."/>
            <person name="Master E.R."/>
            <person name="Rosso M.N."/>
        </authorList>
    </citation>
    <scope>NUCLEOTIDE SEQUENCE [LARGE SCALE GENOMIC DNA]</scope>
    <source>
        <strain evidence="4 5">BRFM310</strain>
    </source>
</reference>
<organism evidence="4 5">
    <name type="scientific">Trametes coccinea (strain BRFM310)</name>
    <name type="common">Pycnoporus coccineus</name>
    <dbReference type="NCBI Taxonomy" id="1353009"/>
    <lineage>
        <taxon>Eukaryota</taxon>
        <taxon>Fungi</taxon>
        <taxon>Dikarya</taxon>
        <taxon>Basidiomycota</taxon>
        <taxon>Agaricomycotina</taxon>
        <taxon>Agaricomycetes</taxon>
        <taxon>Polyporales</taxon>
        <taxon>Polyporaceae</taxon>
        <taxon>Trametes</taxon>
    </lineage>
</organism>
<feature type="transmembrane region" description="Helical" evidence="2">
    <location>
        <begin position="44"/>
        <end position="66"/>
    </location>
</feature>
<protein>
    <submittedName>
        <fullName evidence="4">Uncharacterized protein</fullName>
    </submittedName>
</protein>